<gene>
    <name evidence="2" type="ORF">CERZMDRAFT_101185</name>
</gene>
<feature type="region of interest" description="Disordered" evidence="1">
    <location>
        <begin position="1"/>
        <end position="96"/>
    </location>
</feature>
<evidence type="ECO:0000256" key="1">
    <source>
        <dbReference type="SAM" id="MobiDB-lite"/>
    </source>
</evidence>
<protein>
    <submittedName>
        <fullName evidence="2">Uncharacterized protein</fullName>
    </submittedName>
</protein>
<organism evidence="2 3">
    <name type="scientific">Cercospora zeae-maydis SCOH1-5</name>
    <dbReference type="NCBI Taxonomy" id="717836"/>
    <lineage>
        <taxon>Eukaryota</taxon>
        <taxon>Fungi</taxon>
        <taxon>Dikarya</taxon>
        <taxon>Ascomycota</taxon>
        <taxon>Pezizomycotina</taxon>
        <taxon>Dothideomycetes</taxon>
        <taxon>Dothideomycetidae</taxon>
        <taxon>Mycosphaerellales</taxon>
        <taxon>Mycosphaerellaceae</taxon>
        <taxon>Cercospora</taxon>
    </lineage>
</organism>
<dbReference type="OrthoDB" id="3643639at2759"/>
<evidence type="ECO:0000313" key="3">
    <source>
        <dbReference type="Proteomes" id="UP000799539"/>
    </source>
</evidence>
<accession>A0A6A6F4L7</accession>
<dbReference type="EMBL" id="ML992692">
    <property type="protein sequence ID" value="KAF2208742.1"/>
    <property type="molecule type" value="Genomic_DNA"/>
</dbReference>
<keyword evidence="3" id="KW-1185">Reference proteome</keyword>
<sequence>MEGLLDDERDLNDEINFDDESDLDDDEFDRLVELSYGGRPSADDGADESAKVTNDESPADDHDERRSSSQLPPRPDSPGDRKDSAVTPILRPPDKDNIRTFFEQNVEFNGKNKILLGKSIEADDKQTRYEFILMMTRYPQLRLRKNARKRKGNRHGPTSENLSFRLWKTLREIRDEFGLKTVQSFRAVRTAADFYQLPVPTSIRWPTDRQRVDIRLMMESGLDDPDCTSIESAKQEQKRKIEVIRDLNALQGGKARRR</sequence>
<dbReference type="Proteomes" id="UP000799539">
    <property type="component" value="Unassembled WGS sequence"/>
</dbReference>
<feature type="compositionally biased region" description="Basic and acidic residues" evidence="1">
    <location>
        <begin position="48"/>
        <end position="67"/>
    </location>
</feature>
<reference evidence="2" key="1">
    <citation type="journal article" date="2020" name="Stud. Mycol.">
        <title>101 Dothideomycetes genomes: a test case for predicting lifestyles and emergence of pathogens.</title>
        <authorList>
            <person name="Haridas S."/>
            <person name="Albert R."/>
            <person name="Binder M."/>
            <person name="Bloem J."/>
            <person name="Labutti K."/>
            <person name="Salamov A."/>
            <person name="Andreopoulos B."/>
            <person name="Baker S."/>
            <person name="Barry K."/>
            <person name="Bills G."/>
            <person name="Bluhm B."/>
            <person name="Cannon C."/>
            <person name="Castanera R."/>
            <person name="Culley D."/>
            <person name="Daum C."/>
            <person name="Ezra D."/>
            <person name="Gonzalez J."/>
            <person name="Henrissat B."/>
            <person name="Kuo A."/>
            <person name="Liang C."/>
            <person name="Lipzen A."/>
            <person name="Lutzoni F."/>
            <person name="Magnuson J."/>
            <person name="Mondo S."/>
            <person name="Nolan M."/>
            <person name="Ohm R."/>
            <person name="Pangilinan J."/>
            <person name="Park H.-J."/>
            <person name="Ramirez L."/>
            <person name="Alfaro M."/>
            <person name="Sun H."/>
            <person name="Tritt A."/>
            <person name="Yoshinaga Y."/>
            <person name="Zwiers L.-H."/>
            <person name="Turgeon B."/>
            <person name="Goodwin S."/>
            <person name="Spatafora J."/>
            <person name="Crous P."/>
            <person name="Grigoriev I."/>
        </authorList>
    </citation>
    <scope>NUCLEOTIDE SEQUENCE</scope>
    <source>
        <strain evidence="2">SCOH1-5</strain>
    </source>
</reference>
<dbReference type="AlphaFoldDB" id="A0A6A6F4L7"/>
<feature type="compositionally biased region" description="Acidic residues" evidence="1">
    <location>
        <begin position="1"/>
        <end position="28"/>
    </location>
</feature>
<name>A0A6A6F4L7_9PEZI</name>
<proteinExistence type="predicted"/>
<evidence type="ECO:0000313" key="2">
    <source>
        <dbReference type="EMBL" id="KAF2208742.1"/>
    </source>
</evidence>